<dbReference type="RefSeq" id="XP_062788786.1">
    <property type="nucleotide sequence ID" value="XM_062932735.1"/>
</dbReference>
<feature type="compositionally biased region" description="Basic residues" evidence="3">
    <location>
        <begin position="87"/>
        <end position="100"/>
    </location>
</feature>
<evidence type="ECO:0000313" key="5">
    <source>
        <dbReference type="EMBL" id="WRT64046.1"/>
    </source>
</evidence>
<reference evidence="5 6" key="1">
    <citation type="submission" date="2024-01" db="EMBL/GenBank/DDBJ databases">
        <title>Comparative genomics of Cryptococcus and Kwoniella reveals pathogenesis evolution and contrasting modes of karyotype evolution via chromosome fusion or intercentromeric recombination.</title>
        <authorList>
            <person name="Coelho M.A."/>
            <person name="David-Palma M."/>
            <person name="Shea T."/>
            <person name="Bowers K."/>
            <person name="McGinley-Smith S."/>
            <person name="Mohammad A.W."/>
            <person name="Gnirke A."/>
            <person name="Yurkov A.M."/>
            <person name="Nowrousian M."/>
            <person name="Sun S."/>
            <person name="Cuomo C.A."/>
            <person name="Heitman J."/>
        </authorList>
    </citation>
    <scope>NUCLEOTIDE SEQUENCE [LARGE SCALE GENOMIC DNA]</scope>
    <source>
        <strain evidence="5">CBS 11374</strain>
    </source>
</reference>
<dbReference type="Gene3D" id="4.10.240.10">
    <property type="entry name" value="Zn(2)-C6 fungal-type DNA-binding domain"/>
    <property type="match status" value="1"/>
</dbReference>
<feature type="compositionally biased region" description="Low complexity" evidence="3">
    <location>
        <begin position="210"/>
        <end position="224"/>
    </location>
</feature>
<feature type="compositionally biased region" description="Low complexity" evidence="3">
    <location>
        <begin position="268"/>
        <end position="294"/>
    </location>
</feature>
<protein>
    <recommendedName>
        <fullName evidence="4">Zn(2)-C6 fungal-type domain-containing protein</fullName>
    </recommendedName>
</protein>
<dbReference type="InterPro" id="IPR007219">
    <property type="entry name" value="XnlR_reg_dom"/>
</dbReference>
<dbReference type="InterPro" id="IPR050987">
    <property type="entry name" value="AtrR-like"/>
</dbReference>
<keyword evidence="6" id="KW-1185">Reference proteome</keyword>
<dbReference type="Pfam" id="PF04082">
    <property type="entry name" value="Fungal_trans"/>
    <property type="match status" value="1"/>
</dbReference>
<dbReference type="CDD" id="cd00067">
    <property type="entry name" value="GAL4"/>
    <property type="match status" value="1"/>
</dbReference>
<dbReference type="GeneID" id="87953105"/>
<feature type="region of interest" description="Disordered" evidence="3">
    <location>
        <begin position="259"/>
        <end position="321"/>
    </location>
</feature>
<feature type="compositionally biased region" description="Basic and acidic residues" evidence="3">
    <location>
        <begin position="76"/>
        <end position="86"/>
    </location>
</feature>
<evidence type="ECO:0000256" key="1">
    <source>
        <dbReference type="ARBA" id="ARBA00022723"/>
    </source>
</evidence>
<feature type="compositionally biased region" description="Polar residues" evidence="3">
    <location>
        <begin position="225"/>
        <end position="237"/>
    </location>
</feature>
<dbReference type="PROSITE" id="PS50048">
    <property type="entry name" value="ZN2_CY6_FUNGAL_2"/>
    <property type="match status" value="1"/>
</dbReference>
<organism evidence="5 6">
    <name type="scientific">Kwoniella shivajii</name>
    <dbReference type="NCBI Taxonomy" id="564305"/>
    <lineage>
        <taxon>Eukaryota</taxon>
        <taxon>Fungi</taxon>
        <taxon>Dikarya</taxon>
        <taxon>Basidiomycota</taxon>
        <taxon>Agaricomycotina</taxon>
        <taxon>Tremellomycetes</taxon>
        <taxon>Tremellales</taxon>
        <taxon>Cryptococcaceae</taxon>
        <taxon>Kwoniella</taxon>
    </lineage>
</organism>
<feature type="compositionally biased region" description="Polar residues" evidence="3">
    <location>
        <begin position="302"/>
        <end position="311"/>
    </location>
</feature>
<accession>A0ABZ1CQN4</accession>
<dbReference type="CDD" id="cd12148">
    <property type="entry name" value="fungal_TF_MHR"/>
    <property type="match status" value="1"/>
</dbReference>
<sequence>MNTYNNNNNYNQPQVHQTYINEPGPSSDRLHPGSTAGVGHMSRISSEGGYDSSDVESSLIPGKIGGKRKKNINEQIKNEGHSDERIKKTRQSPCRARKVKCDRPPPGSSSSLGTRKVICSHCEHLGLACTFEYKPKKRGPPNMYMRKLKDEDDKGSSSTDESPDRSRQTHPLPSVHVPSIQLGMPDPSYPALAKNENPSAAARGWEPTLASAQAQAQAQVQMQAHPSSSTSFSNLNENQNQTQTQGQFLSSIHSYPHYPQPSYVPINSTSTPSSPSSIPRQFGGQQSQNHGSGSLPPYHVPGSSSYTSPAHNIQPLAYPTPTNSSPRYLSKPVYMYVEHPYNPLNPLEQVLPRQTIYQIIDLFFDYIYCLIPCLHRPTFTHDLNIKREERSGEDEWAALVLAIIGSTLAQLPRSFVQMSRKEVKSLILACHKKVREYLAKDFQTVTINRIIILYHILFVSRILGQVSRMPGDIGSLCAYLIALKAHEEKTYARLGPVDRIFLRRCFWLMYGADVSIASTEATPLYFNEYDTQDVAFPEELDDEYISEDGYLPKPEGYVPILTGFNYVSQLHRITGQLLDKLRRDKKKPPTGLLLQMRLNEINELYERTMTLMDNCPKSLWLEYRNGSKSVESLSPGWNKKAKNDIMAIFSDANYDAEVIKDHYLVQQANIYVTQQQVRFMILQYRDELHDLQLGEERRTNIGITQYQLKQHQQQQEELVPRIRSRSGDETKGQEEILVTSSAEKDEVIIDLLAILQRIPMTVLAVNNLPIVAKVQFVASTLLDSIDSNDLASAMNPTILPTVVETRAQKAQRNLWQFLNILTEIQSLYSLEDD</sequence>
<dbReference type="InterPro" id="IPR001138">
    <property type="entry name" value="Zn2Cys6_DnaBD"/>
</dbReference>
<keyword evidence="2" id="KW-0539">Nucleus</keyword>
<feature type="domain" description="Zn(2)-C6 fungal-type" evidence="4">
    <location>
        <begin position="94"/>
        <end position="131"/>
    </location>
</feature>
<dbReference type="PANTHER" id="PTHR46910">
    <property type="entry name" value="TRANSCRIPTION FACTOR PDR1"/>
    <property type="match status" value="1"/>
</dbReference>
<dbReference type="SUPFAM" id="SSF57701">
    <property type="entry name" value="Zn2/Cys6 DNA-binding domain"/>
    <property type="match status" value="1"/>
</dbReference>
<feature type="region of interest" description="Disordered" evidence="3">
    <location>
        <begin position="1"/>
        <end position="114"/>
    </location>
</feature>
<evidence type="ECO:0000256" key="3">
    <source>
        <dbReference type="SAM" id="MobiDB-lite"/>
    </source>
</evidence>
<dbReference type="PANTHER" id="PTHR46910:SF40">
    <property type="entry name" value="ZN(II)2CYS6 TRANSCRIPTION FACTOR (EUROFUNG)"/>
    <property type="match status" value="1"/>
</dbReference>
<proteinExistence type="predicted"/>
<dbReference type="InterPro" id="IPR036864">
    <property type="entry name" value="Zn2-C6_fun-type_DNA-bd_sf"/>
</dbReference>
<feature type="region of interest" description="Disordered" evidence="3">
    <location>
        <begin position="133"/>
        <end position="247"/>
    </location>
</feature>
<keyword evidence="1" id="KW-0479">Metal-binding</keyword>
<feature type="compositionally biased region" description="Low complexity" evidence="3">
    <location>
        <begin position="238"/>
        <end position="247"/>
    </location>
</feature>
<gene>
    <name evidence="5" type="ORF">IL334_000974</name>
</gene>
<dbReference type="Pfam" id="PF00172">
    <property type="entry name" value="Zn_clus"/>
    <property type="match status" value="1"/>
</dbReference>
<dbReference type="Proteomes" id="UP001329825">
    <property type="component" value="Chromosome 1"/>
</dbReference>
<evidence type="ECO:0000256" key="2">
    <source>
        <dbReference type="ARBA" id="ARBA00023242"/>
    </source>
</evidence>
<dbReference type="SMART" id="SM00066">
    <property type="entry name" value="GAL4"/>
    <property type="match status" value="1"/>
</dbReference>
<feature type="compositionally biased region" description="Low complexity" evidence="3">
    <location>
        <begin position="1"/>
        <end position="11"/>
    </location>
</feature>
<dbReference type="EMBL" id="CP141881">
    <property type="protein sequence ID" value="WRT64046.1"/>
    <property type="molecule type" value="Genomic_DNA"/>
</dbReference>
<evidence type="ECO:0000259" key="4">
    <source>
        <dbReference type="PROSITE" id="PS50048"/>
    </source>
</evidence>
<evidence type="ECO:0000313" key="6">
    <source>
        <dbReference type="Proteomes" id="UP001329825"/>
    </source>
</evidence>
<name>A0ABZ1CQN4_9TREE</name>